<evidence type="ECO:0000256" key="3">
    <source>
        <dbReference type="ARBA" id="ARBA00022618"/>
    </source>
</evidence>
<evidence type="ECO:0000259" key="6">
    <source>
        <dbReference type="Pfam" id="PF00134"/>
    </source>
</evidence>
<dbReference type="CDD" id="cd20556">
    <property type="entry name" value="CYCLIN_CABLES"/>
    <property type="match status" value="1"/>
</dbReference>
<name>A0A9P0B8W7_BRAAE</name>
<feature type="region of interest" description="Disordered" evidence="5">
    <location>
        <begin position="137"/>
        <end position="166"/>
    </location>
</feature>
<dbReference type="InterPro" id="IPR006671">
    <property type="entry name" value="Cyclin_N"/>
</dbReference>
<dbReference type="FunFam" id="1.10.472.10:FF:000020">
    <property type="entry name" value="CDK5 and ABL1 enzyme substrate 1"/>
    <property type="match status" value="1"/>
</dbReference>
<keyword evidence="3" id="KW-0132">Cell division</keyword>
<feature type="domain" description="Cyclin N-terminal" evidence="6">
    <location>
        <begin position="445"/>
        <end position="530"/>
    </location>
</feature>
<comment type="similarity">
    <text evidence="1">Belongs to the cyclin family.</text>
</comment>
<dbReference type="EMBL" id="OV121136">
    <property type="protein sequence ID" value="CAH0557531.1"/>
    <property type="molecule type" value="Genomic_DNA"/>
</dbReference>
<dbReference type="AlphaFoldDB" id="A0A9P0B8W7"/>
<dbReference type="PANTHER" id="PTHR22896">
    <property type="entry name" value="CDK5 AND ABL1 ENZYME SUBSTRATE 1"/>
    <property type="match status" value="1"/>
</dbReference>
<evidence type="ECO:0000256" key="1">
    <source>
        <dbReference type="ARBA" id="ARBA00008742"/>
    </source>
</evidence>
<dbReference type="SUPFAM" id="SSF47954">
    <property type="entry name" value="Cyclin-like"/>
    <property type="match status" value="1"/>
</dbReference>
<dbReference type="Pfam" id="PF00134">
    <property type="entry name" value="Cyclin_N"/>
    <property type="match status" value="1"/>
</dbReference>
<evidence type="ECO:0000313" key="7">
    <source>
        <dbReference type="EMBL" id="CAH0557531.1"/>
    </source>
</evidence>
<dbReference type="PIRSF" id="PIRSF025798">
    <property type="entry name" value="Cables"/>
    <property type="match status" value="1"/>
</dbReference>
<evidence type="ECO:0000256" key="4">
    <source>
        <dbReference type="ARBA" id="ARBA00023306"/>
    </source>
</evidence>
<reference evidence="7" key="1">
    <citation type="submission" date="2021-12" db="EMBL/GenBank/DDBJ databases">
        <authorList>
            <person name="King R."/>
        </authorList>
    </citation>
    <scope>NUCLEOTIDE SEQUENCE</scope>
</reference>
<protein>
    <recommendedName>
        <fullName evidence="6">Cyclin N-terminal domain-containing protein</fullName>
    </recommendedName>
</protein>
<keyword evidence="8" id="KW-1185">Reference proteome</keyword>
<dbReference type="Gene3D" id="1.10.472.10">
    <property type="entry name" value="Cyclin-like"/>
    <property type="match status" value="1"/>
</dbReference>
<evidence type="ECO:0000256" key="2">
    <source>
        <dbReference type="ARBA" id="ARBA00022553"/>
    </source>
</evidence>
<evidence type="ECO:0000313" key="8">
    <source>
        <dbReference type="Proteomes" id="UP001154078"/>
    </source>
</evidence>
<dbReference type="InterPro" id="IPR036915">
    <property type="entry name" value="Cyclin-like_sf"/>
</dbReference>
<accession>A0A9P0B8W7</accession>
<dbReference type="GO" id="GO:0005829">
    <property type="term" value="C:cytosol"/>
    <property type="evidence" value="ECO:0007669"/>
    <property type="project" value="UniProtKB-ARBA"/>
</dbReference>
<dbReference type="OrthoDB" id="5353095at2759"/>
<dbReference type="Proteomes" id="UP001154078">
    <property type="component" value="Chromosome 5"/>
</dbReference>
<dbReference type="PANTHER" id="PTHR22896:SF0">
    <property type="entry name" value="CYCLIN N-TERMINAL DOMAIN-CONTAINING PROTEIN"/>
    <property type="match status" value="1"/>
</dbReference>
<organism evidence="7 8">
    <name type="scientific">Brassicogethes aeneus</name>
    <name type="common">Rape pollen beetle</name>
    <name type="synonym">Meligethes aeneus</name>
    <dbReference type="NCBI Taxonomy" id="1431903"/>
    <lineage>
        <taxon>Eukaryota</taxon>
        <taxon>Metazoa</taxon>
        <taxon>Ecdysozoa</taxon>
        <taxon>Arthropoda</taxon>
        <taxon>Hexapoda</taxon>
        <taxon>Insecta</taxon>
        <taxon>Pterygota</taxon>
        <taxon>Neoptera</taxon>
        <taxon>Endopterygota</taxon>
        <taxon>Coleoptera</taxon>
        <taxon>Polyphaga</taxon>
        <taxon>Cucujiformia</taxon>
        <taxon>Nitidulidae</taxon>
        <taxon>Meligethinae</taxon>
        <taxon>Brassicogethes</taxon>
    </lineage>
</organism>
<evidence type="ECO:0000256" key="5">
    <source>
        <dbReference type="SAM" id="MobiDB-lite"/>
    </source>
</evidence>
<keyword evidence="2" id="KW-0597">Phosphoprotein</keyword>
<keyword evidence="4" id="KW-0131">Cell cycle</keyword>
<dbReference type="GO" id="GO:0051301">
    <property type="term" value="P:cell division"/>
    <property type="evidence" value="ECO:0007669"/>
    <property type="project" value="UniProtKB-KW"/>
</dbReference>
<gene>
    <name evidence="7" type="ORF">MELIAE_LOCUS8236</name>
</gene>
<dbReference type="InterPro" id="IPR012388">
    <property type="entry name" value="CABLES1/2"/>
</dbReference>
<sequence length="548" mass="61767">MATCLKRSRSRRRIAALTFLSNISLDGSYRDTRLALLPRNGAINKTHLAAFVCTDEIQEESDGGMDVLFKSNPKKHIPKYKAYNTDVHSLSSDSESVITPIKANIEENAQRSKILRERTGTIGSQSEPDRKKIVGKLVGKRGGGGHTRQNSVSSDTNERHGGYGSSCESLGPIVAARCGKSPAPGSGPPATIPEKTKREIKHFKPTAKHKFGDERIVMVTSRNIPFMVCSVIPYKKNHRIEWKKEGTRKRTTSGNRPLSTIGDGLDAFDSLGIERGADGQEVSYAYLLIPTKNAKEFRERRIHTIDDPTDASQINQTNQRHHLIARTKVITWQPEYKWCFSYDQAAQRASAHVVAGHSPPPDSKDEPLAPFHYHPHLLDDPELIAGKHRTLLTFTSYMTSVIDYVRPSDLKKEINDKFRAKFPHIQLTLSKLRSLKREMRKIAKTECQIDLVTVAQAYVYFEKLILRGLINKQNRKLCAAASLLLSAKLNDVKGDALRILLEKSEAMFRLNRKELISAEFAVLVALEFALHVPHWEVYPHYQRLLYES</sequence>
<proteinExistence type="inferred from homology"/>
<dbReference type="GO" id="GO:0051726">
    <property type="term" value="P:regulation of cell cycle"/>
    <property type="evidence" value="ECO:0007669"/>
    <property type="project" value="InterPro"/>
</dbReference>